<feature type="domain" description="STAS" evidence="3">
    <location>
        <begin position="18"/>
        <end position="115"/>
    </location>
</feature>
<dbReference type="PANTHER" id="PTHR33495">
    <property type="entry name" value="ANTI-SIGMA FACTOR ANTAGONIST TM_1081-RELATED-RELATED"/>
    <property type="match status" value="1"/>
</dbReference>
<dbReference type="Proteomes" id="UP001598352">
    <property type="component" value="Unassembled WGS sequence"/>
</dbReference>
<reference evidence="4 5" key="1">
    <citation type="submission" date="2024-09" db="EMBL/GenBank/DDBJ databases">
        <title>The Natural Products Discovery Center: Release of the First 8490 Sequenced Strains for Exploring Actinobacteria Biosynthetic Diversity.</title>
        <authorList>
            <person name="Kalkreuter E."/>
            <person name="Kautsar S.A."/>
            <person name="Yang D."/>
            <person name="Bader C.D."/>
            <person name="Teijaro C.N."/>
            <person name="Fluegel L."/>
            <person name="Davis C.M."/>
            <person name="Simpson J.R."/>
            <person name="Lauterbach L."/>
            <person name="Steele A.D."/>
            <person name="Gui C."/>
            <person name="Meng S."/>
            <person name="Li G."/>
            <person name="Viehrig K."/>
            <person name="Ye F."/>
            <person name="Su P."/>
            <person name="Kiefer A.F."/>
            <person name="Nichols A."/>
            <person name="Cepeda A.J."/>
            <person name="Yan W."/>
            <person name="Fan B."/>
            <person name="Jiang Y."/>
            <person name="Adhikari A."/>
            <person name="Zheng C.-J."/>
            <person name="Schuster L."/>
            <person name="Cowan T.M."/>
            <person name="Smanski M.J."/>
            <person name="Chevrette M.G."/>
            <person name="De Carvalho L.P.S."/>
            <person name="Shen B."/>
        </authorList>
    </citation>
    <scope>NUCLEOTIDE SEQUENCE [LARGE SCALE GENOMIC DNA]</scope>
    <source>
        <strain evidence="4 5">NPDC058428</strain>
    </source>
</reference>
<organism evidence="4 5">
    <name type="scientific">Streptomyces rubiginosohelvolus</name>
    <dbReference type="NCBI Taxonomy" id="67362"/>
    <lineage>
        <taxon>Bacteria</taxon>
        <taxon>Bacillati</taxon>
        <taxon>Actinomycetota</taxon>
        <taxon>Actinomycetes</taxon>
        <taxon>Kitasatosporales</taxon>
        <taxon>Streptomycetaceae</taxon>
        <taxon>Streptomyces</taxon>
    </lineage>
</organism>
<dbReference type="InterPro" id="IPR036513">
    <property type="entry name" value="STAS_dom_sf"/>
</dbReference>
<dbReference type="NCBIfam" id="TIGR00377">
    <property type="entry name" value="ant_ant_sig"/>
    <property type="match status" value="1"/>
</dbReference>
<dbReference type="PROSITE" id="PS50801">
    <property type="entry name" value="STAS"/>
    <property type="match status" value="1"/>
</dbReference>
<name>A0ABW6FB75_9ACTN</name>
<dbReference type="RefSeq" id="WP_382775055.1">
    <property type="nucleotide sequence ID" value="NZ_JBHXKZ010000018.1"/>
</dbReference>
<gene>
    <name evidence="4" type="ORF">ACFWOQ_21185</name>
</gene>
<keyword evidence="5" id="KW-1185">Reference proteome</keyword>
<sequence length="117" mass="12559">MVPVSGVERVSDVGAWAVVSLFGDVDVHLVARVREVVDELVGEDRVHLVWDLKGVIFMDSAGLGVLVHTMQAVEAREGIVRLAEPSGQVLRLLELTGLDEVIECYPDVAAAAGRSAR</sequence>
<dbReference type="InterPro" id="IPR002645">
    <property type="entry name" value="STAS_dom"/>
</dbReference>
<dbReference type="PANTHER" id="PTHR33495:SF2">
    <property type="entry name" value="ANTI-SIGMA FACTOR ANTAGONIST TM_1081-RELATED"/>
    <property type="match status" value="1"/>
</dbReference>
<dbReference type="Gene3D" id="3.30.750.24">
    <property type="entry name" value="STAS domain"/>
    <property type="match status" value="1"/>
</dbReference>
<dbReference type="CDD" id="cd07043">
    <property type="entry name" value="STAS_anti-anti-sigma_factors"/>
    <property type="match status" value="1"/>
</dbReference>
<comment type="caution">
    <text evidence="4">The sequence shown here is derived from an EMBL/GenBank/DDBJ whole genome shotgun (WGS) entry which is preliminary data.</text>
</comment>
<dbReference type="InterPro" id="IPR003658">
    <property type="entry name" value="Anti-sigma_ant"/>
</dbReference>
<evidence type="ECO:0000256" key="2">
    <source>
        <dbReference type="RuleBase" id="RU003749"/>
    </source>
</evidence>
<protein>
    <recommendedName>
        <fullName evidence="2">Anti-sigma factor antagonist</fullName>
    </recommendedName>
</protein>
<evidence type="ECO:0000313" key="4">
    <source>
        <dbReference type="EMBL" id="MFD4825091.1"/>
    </source>
</evidence>
<evidence type="ECO:0000259" key="3">
    <source>
        <dbReference type="PROSITE" id="PS50801"/>
    </source>
</evidence>
<accession>A0ABW6FB75</accession>
<dbReference type="Pfam" id="PF01740">
    <property type="entry name" value="STAS"/>
    <property type="match status" value="1"/>
</dbReference>
<evidence type="ECO:0000256" key="1">
    <source>
        <dbReference type="ARBA" id="ARBA00009013"/>
    </source>
</evidence>
<proteinExistence type="inferred from homology"/>
<dbReference type="EMBL" id="JBHXKZ010000018">
    <property type="protein sequence ID" value="MFD4825091.1"/>
    <property type="molecule type" value="Genomic_DNA"/>
</dbReference>
<evidence type="ECO:0000313" key="5">
    <source>
        <dbReference type="Proteomes" id="UP001598352"/>
    </source>
</evidence>
<comment type="similarity">
    <text evidence="1 2">Belongs to the anti-sigma-factor antagonist family.</text>
</comment>
<dbReference type="SUPFAM" id="SSF52091">
    <property type="entry name" value="SpoIIaa-like"/>
    <property type="match status" value="1"/>
</dbReference>